<dbReference type="AlphaFoldDB" id="A0A9E8RWY9"/>
<accession>A0A9E8RWY9</accession>
<proteinExistence type="predicted"/>
<dbReference type="Proteomes" id="UP001164718">
    <property type="component" value="Chromosome"/>
</dbReference>
<dbReference type="Pfam" id="PF08807">
    <property type="entry name" value="DUF1798"/>
    <property type="match status" value="1"/>
</dbReference>
<dbReference type="KEGG" id="faf:OE104_04540"/>
<dbReference type="InterPro" id="IPR023351">
    <property type="entry name" value="YppE-like_sf"/>
</dbReference>
<sequence>MNVEQLVRETEQLKAYVYRLDSIYERAKKDEKRPDFYNEVKPFFEKVEKQVNGWYTNAKEWVEVNQPKHFRAIQVEAVKKNLLEISVWAFYPETSYKRFKHSVRSVRYSLETLEKLLAQWTEGTIDNERE</sequence>
<protein>
    <submittedName>
        <fullName evidence="1">YppE family protein</fullName>
    </submittedName>
</protein>
<evidence type="ECO:0000313" key="2">
    <source>
        <dbReference type="Proteomes" id="UP001164718"/>
    </source>
</evidence>
<dbReference type="Gene3D" id="1.20.120.440">
    <property type="entry name" value="YppE-like"/>
    <property type="match status" value="1"/>
</dbReference>
<dbReference type="InterPro" id="IPR014913">
    <property type="entry name" value="YppE-like"/>
</dbReference>
<dbReference type="RefSeq" id="WP_275418388.1">
    <property type="nucleotide sequence ID" value="NZ_CP106878.1"/>
</dbReference>
<evidence type="ECO:0000313" key="1">
    <source>
        <dbReference type="EMBL" id="WAA10593.1"/>
    </source>
</evidence>
<gene>
    <name evidence="1" type="ORF">OE104_04540</name>
</gene>
<organism evidence="1 2">
    <name type="scientific">Fervidibacillus albus</name>
    <dbReference type="NCBI Taxonomy" id="2980026"/>
    <lineage>
        <taxon>Bacteria</taxon>
        <taxon>Bacillati</taxon>
        <taxon>Bacillota</taxon>
        <taxon>Bacilli</taxon>
        <taxon>Bacillales</taxon>
        <taxon>Bacillaceae</taxon>
        <taxon>Fervidibacillus</taxon>
    </lineage>
</organism>
<reference evidence="1" key="1">
    <citation type="submission" date="2022-09" db="EMBL/GenBank/DDBJ databases">
        <title>Complete Genomes of Fervidibacillus albus and Fervidibacillus halotolerans isolated from tidal flat sediments.</title>
        <authorList>
            <person name="Kwon K.K."/>
            <person name="Yang S.-H."/>
            <person name="Park M.J."/>
            <person name="Oh H.-M."/>
        </authorList>
    </citation>
    <scope>NUCLEOTIDE SEQUENCE</scope>
    <source>
        <strain evidence="1">MEBiC13591</strain>
    </source>
</reference>
<keyword evidence="2" id="KW-1185">Reference proteome</keyword>
<dbReference type="SUPFAM" id="SSF140415">
    <property type="entry name" value="YppE-like"/>
    <property type="match status" value="1"/>
</dbReference>
<name>A0A9E8RWY9_9BACI</name>
<dbReference type="EMBL" id="CP106878">
    <property type="protein sequence ID" value="WAA10593.1"/>
    <property type="molecule type" value="Genomic_DNA"/>
</dbReference>